<accession>A0AAV0TMT6</accession>
<dbReference type="EMBL" id="CANTFK010000673">
    <property type="protein sequence ID" value="CAI5722996.1"/>
    <property type="molecule type" value="Genomic_DNA"/>
</dbReference>
<name>A0AAV0TMT6_9STRA</name>
<sequence>MYEVLATHFKVDDLARILVKGAESDVGEEMNGRARSLLDFQSSNGQIAIFSISRPFPRGSASSRQYRRMV</sequence>
<organism evidence="1 2">
    <name type="scientific">Peronospora farinosa</name>
    <dbReference type="NCBI Taxonomy" id="134698"/>
    <lineage>
        <taxon>Eukaryota</taxon>
        <taxon>Sar</taxon>
        <taxon>Stramenopiles</taxon>
        <taxon>Oomycota</taxon>
        <taxon>Peronosporomycetes</taxon>
        <taxon>Peronosporales</taxon>
        <taxon>Peronosporaceae</taxon>
        <taxon>Peronospora</taxon>
    </lineage>
</organism>
<protein>
    <submittedName>
        <fullName evidence="1">Uncharacterized protein</fullName>
    </submittedName>
</protein>
<dbReference type="Proteomes" id="UP001159659">
    <property type="component" value="Unassembled WGS sequence"/>
</dbReference>
<reference evidence="1" key="1">
    <citation type="submission" date="2022-12" db="EMBL/GenBank/DDBJ databases">
        <authorList>
            <person name="Webb A."/>
        </authorList>
    </citation>
    <scope>NUCLEOTIDE SEQUENCE</scope>
    <source>
        <strain evidence="1">Pf2</strain>
    </source>
</reference>
<evidence type="ECO:0000313" key="1">
    <source>
        <dbReference type="EMBL" id="CAI5722996.1"/>
    </source>
</evidence>
<comment type="caution">
    <text evidence="1">The sequence shown here is derived from an EMBL/GenBank/DDBJ whole genome shotgun (WGS) entry which is preliminary data.</text>
</comment>
<proteinExistence type="predicted"/>
<gene>
    <name evidence="1" type="ORF">PFR002_LOCUS4567</name>
</gene>
<dbReference type="AlphaFoldDB" id="A0AAV0TMT6"/>
<evidence type="ECO:0000313" key="2">
    <source>
        <dbReference type="Proteomes" id="UP001159659"/>
    </source>
</evidence>